<feature type="region of interest" description="Disordered" evidence="8">
    <location>
        <begin position="257"/>
        <end position="298"/>
    </location>
</feature>
<dbReference type="GO" id="GO:0005886">
    <property type="term" value="C:plasma membrane"/>
    <property type="evidence" value="ECO:0007669"/>
    <property type="project" value="UniProtKB-SubCell"/>
</dbReference>
<feature type="transmembrane region" description="Helical" evidence="7">
    <location>
        <begin position="170"/>
        <end position="188"/>
    </location>
</feature>
<evidence type="ECO:0000256" key="3">
    <source>
        <dbReference type="ARBA" id="ARBA00022679"/>
    </source>
</evidence>
<evidence type="ECO:0000313" key="9">
    <source>
        <dbReference type="EMBL" id="HIY65104.1"/>
    </source>
</evidence>
<reference evidence="9" key="1">
    <citation type="journal article" date="2021" name="PeerJ">
        <title>Extensive microbial diversity within the chicken gut microbiome revealed by metagenomics and culture.</title>
        <authorList>
            <person name="Gilroy R."/>
            <person name="Ravi A."/>
            <person name="Getino M."/>
            <person name="Pursley I."/>
            <person name="Horton D.L."/>
            <person name="Alikhan N.F."/>
            <person name="Baker D."/>
            <person name="Gharbi K."/>
            <person name="Hall N."/>
            <person name="Watson M."/>
            <person name="Adriaenssens E.M."/>
            <person name="Foster-Nyarko E."/>
            <person name="Jarju S."/>
            <person name="Secka A."/>
            <person name="Antonio M."/>
            <person name="Oren A."/>
            <person name="Chaudhuri R.R."/>
            <person name="La Ragione R."/>
            <person name="Hildebrand F."/>
            <person name="Pallen M.J."/>
        </authorList>
    </citation>
    <scope>NUCLEOTIDE SEQUENCE</scope>
    <source>
        <strain evidence="9">ChiGjej1B1-98</strain>
    </source>
</reference>
<proteinExistence type="inferred from homology"/>
<feature type="transmembrane region" description="Helical" evidence="7">
    <location>
        <begin position="106"/>
        <end position="126"/>
    </location>
</feature>
<dbReference type="EC" id="2.5.1.145" evidence="7"/>
<comment type="caution">
    <text evidence="9">The sequence shown here is derived from an EMBL/GenBank/DDBJ whole genome shotgun (WGS) entry which is preliminary data.</text>
</comment>
<comment type="pathway">
    <text evidence="7">Protein modification; lipoprotein biosynthesis (diacylglyceryl transfer).</text>
</comment>
<feature type="binding site" evidence="7">
    <location>
        <position position="127"/>
    </location>
    <ligand>
        <name>a 1,2-diacyl-sn-glycero-3-phospho-(1'-sn-glycerol)</name>
        <dbReference type="ChEBI" id="CHEBI:64716"/>
    </ligand>
</feature>
<evidence type="ECO:0000256" key="5">
    <source>
        <dbReference type="ARBA" id="ARBA00022989"/>
    </source>
</evidence>
<dbReference type="EMBL" id="DXDC01000068">
    <property type="protein sequence ID" value="HIY65104.1"/>
    <property type="molecule type" value="Genomic_DNA"/>
</dbReference>
<evidence type="ECO:0000256" key="2">
    <source>
        <dbReference type="ARBA" id="ARBA00022475"/>
    </source>
</evidence>
<name>A0A9D2C8S7_9MICO</name>
<dbReference type="PANTHER" id="PTHR30589">
    <property type="entry name" value="PROLIPOPROTEIN DIACYLGLYCERYL TRANSFERASE"/>
    <property type="match status" value="1"/>
</dbReference>
<gene>
    <name evidence="7 9" type="primary">lgt</name>
    <name evidence="9" type="ORF">H9830_02365</name>
</gene>
<evidence type="ECO:0000256" key="7">
    <source>
        <dbReference type="HAMAP-Rule" id="MF_01147"/>
    </source>
</evidence>
<sequence length="298" mass="32590">MPAAFQIHAYAVFILGGIIIACLLTAYRLKQRGADGWYVVDIVLWGVVLGIIGARTFHVLTHPADYFGAGSDPWEVIRIWNGGIAIFGALIGGAIGVVIGCRSTGLRFTTVADAIAPGLLIAQAMGRIGNYFNHELFGAPTTLPWGLEIEADNPAFPIGLPETTLFHPTFLYEAVWNLVGAALILFLDRYRHLQWGKALSLYLIWYGVGRSVWETIRVDPSEMLWGIRVNVWMAFIAIAIGIVIWIMQSRAHKGLEPSPFRAGEEDGPSRVKSDTYSEAELANTPAAKAKASEPVRAE</sequence>
<dbReference type="NCBIfam" id="TIGR00544">
    <property type="entry name" value="lgt"/>
    <property type="match status" value="1"/>
</dbReference>
<dbReference type="HAMAP" id="MF_01147">
    <property type="entry name" value="Lgt"/>
    <property type="match status" value="1"/>
</dbReference>
<dbReference type="Proteomes" id="UP000824005">
    <property type="component" value="Unassembled WGS sequence"/>
</dbReference>
<dbReference type="PROSITE" id="PS01311">
    <property type="entry name" value="LGT"/>
    <property type="match status" value="1"/>
</dbReference>
<feature type="transmembrane region" description="Helical" evidence="7">
    <location>
        <begin position="225"/>
        <end position="247"/>
    </location>
</feature>
<accession>A0A9D2C8S7</accession>
<keyword evidence="4 7" id="KW-0812">Transmembrane</keyword>
<keyword evidence="2 7" id="KW-1003">Cell membrane</keyword>
<dbReference type="Pfam" id="PF01790">
    <property type="entry name" value="LGT"/>
    <property type="match status" value="1"/>
</dbReference>
<evidence type="ECO:0000256" key="1">
    <source>
        <dbReference type="ARBA" id="ARBA00007150"/>
    </source>
</evidence>
<evidence type="ECO:0000256" key="4">
    <source>
        <dbReference type="ARBA" id="ARBA00022692"/>
    </source>
</evidence>
<evidence type="ECO:0000256" key="8">
    <source>
        <dbReference type="SAM" id="MobiDB-lite"/>
    </source>
</evidence>
<feature type="transmembrane region" description="Helical" evidence="7">
    <location>
        <begin position="77"/>
        <end position="99"/>
    </location>
</feature>
<dbReference type="GO" id="GO:0008961">
    <property type="term" value="F:phosphatidylglycerol-prolipoprotein diacylglyceryl transferase activity"/>
    <property type="evidence" value="ECO:0007669"/>
    <property type="project" value="UniProtKB-UniRule"/>
</dbReference>
<keyword evidence="6 7" id="KW-0472">Membrane</keyword>
<organism evidence="9 10">
    <name type="scientific">Candidatus Agrococcus pullicola</name>
    <dbReference type="NCBI Taxonomy" id="2838429"/>
    <lineage>
        <taxon>Bacteria</taxon>
        <taxon>Bacillati</taxon>
        <taxon>Actinomycetota</taxon>
        <taxon>Actinomycetes</taxon>
        <taxon>Micrococcales</taxon>
        <taxon>Microbacteriaceae</taxon>
        <taxon>Agrococcus</taxon>
    </lineage>
</organism>
<feature type="compositionally biased region" description="Basic and acidic residues" evidence="8">
    <location>
        <begin position="262"/>
        <end position="275"/>
    </location>
</feature>
<evidence type="ECO:0000313" key="10">
    <source>
        <dbReference type="Proteomes" id="UP000824005"/>
    </source>
</evidence>
<comment type="subcellular location">
    <subcellularLocation>
        <location evidence="7">Cell membrane</location>
        <topology evidence="7">Multi-pass membrane protein</topology>
    </subcellularLocation>
</comment>
<keyword evidence="3 7" id="KW-0808">Transferase</keyword>
<protein>
    <recommendedName>
        <fullName evidence="7">Phosphatidylglycerol--prolipoprotein diacylglyceryl transferase</fullName>
        <ecNumber evidence="7">2.5.1.145</ecNumber>
    </recommendedName>
</protein>
<feature type="transmembrane region" description="Helical" evidence="7">
    <location>
        <begin position="6"/>
        <end position="26"/>
    </location>
</feature>
<dbReference type="PANTHER" id="PTHR30589:SF0">
    <property type="entry name" value="PHOSPHATIDYLGLYCEROL--PROLIPOPROTEIN DIACYLGLYCERYL TRANSFERASE"/>
    <property type="match status" value="1"/>
</dbReference>
<comment type="similarity">
    <text evidence="1 7">Belongs to the Lgt family.</text>
</comment>
<dbReference type="InterPro" id="IPR001640">
    <property type="entry name" value="Lgt"/>
</dbReference>
<evidence type="ECO:0000256" key="6">
    <source>
        <dbReference type="ARBA" id="ARBA00023136"/>
    </source>
</evidence>
<dbReference type="AlphaFoldDB" id="A0A9D2C8S7"/>
<dbReference type="GO" id="GO:0042158">
    <property type="term" value="P:lipoprotein biosynthetic process"/>
    <property type="evidence" value="ECO:0007669"/>
    <property type="project" value="UniProtKB-UniRule"/>
</dbReference>
<comment type="catalytic activity">
    <reaction evidence="7">
        <text>L-cysteinyl-[prolipoprotein] + a 1,2-diacyl-sn-glycero-3-phospho-(1'-sn-glycerol) = an S-1,2-diacyl-sn-glyceryl-L-cysteinyl-[prolipoprotein] + sn-glycerol 1-phosphate + H(+)</text>
        <dbReference type="Rhea" id="RHEA:56712"/>
        <dbReference type="Rhea" id="RHEA-COMP:14679"/>
        <dbReference type="Rhea" id="RHEA-COMP:14680"/>
        <dbReference type="ChEBI" id="CHEBI:15378"/>
        <dbReference type="ChEBI" id="CHEBI:29950"/>
        <dbReference type="ChEBI" id="CHEBI:57685"/>
        <dbReference type="ChEBI" id="CHEBI:64716"/>
        <dbReference type="ChEBI" id="CHEBI:140658"/>
        <dbReference type="EC" id="2.5.1.145"/>
    </reaction>
</comment>
<feature type="transmembrane region" description="Helical" evidence="7">
    <location>
        <begin position="38"/>
        <end position="57"/>
    </location>
</feature>
<comment type="function">
    <text evidence="7">Catalyzes the transfer of the diacylglyceryl group from phosphatidylglycerol to the sulfhydryl group of the N-terminal cysteine of a prolipoprotein, the first step in the formation of mature lipoproteins.</text>
</comment>
<keyword evidence="5 7" id="KW-1133">Transmembrane helix</keyword>
<reference evidence="9" key="2">
    <citation type="submission" date="2021-04" db="EMBL/GenBank/DDBJ databases">
        <authorList>
            <person name="Gilroy R."/>
        </authorList>
    </citation>
    <scope>NUCLEOTIDE SEQUENCE</scope>
    <source>
        <strain evidence="9">ChiGjej1B1-98</strain>
    </source>
</reference>